<dbReference type="EMBL" id="AP027081">
    <property type="protein sequence ID" value="BDU75814.1"/>
    <property type="molecule type" value="Genomic_DNA"/>
</dbReference>
<feature type="compositionally biased region" description="Acidic residues" evidence="1">
    <location>
        <begin position="72"/>
        <end position="83"/>
    </location>
</feature>
<dbReference type="RefSeq" id="WP_243345707.1">
    <property type="nucleotide sequence ID" value="NZ_AP027081.1"/>
</dbReference>
<name>A0AA48KB72_9BACT</name>
<proteinExistence type="predicted"/>
<protein>
    <recommendedName>
        <fullName evidence="4">DUF2795 domain-containing protein</fullName>
    </recommendedName>
</protein>
<evidence type="ECO:0000313" key="2">
    <source>
        <dbReference type="EMBL" id="BDU75814.1"/>
    </source>
</evidence>
<dbReference type="Proteomes" id="UP001228113">
    <property type="component" value="Chromosome"/>
</dbReference>
<evidence type="ECO:0000256" key="1">
    <source>
        <dbReference type="SAM" id="MobiDB-lite"/>
    </source>
</evidence>
<sequence>MTRGVGGKSPSNLATHLKGIDFPCMKQDLVAHARGAGAEAAVMDVLEAMPDREYGTMADVMEGFGEARRDSEDSDEGGDEEDG</sequence>
<feature type="region of interest" description="Disordered" evidence="1">
    <location>
        <begin position="62"/>
        <end position="83"/>
    </location>
</feature>
<organism evidence="2 3">
    <name type="scientific">Mesoterricola sediminis</name>
    <dbReference type="NCBI Taxonomy" id="2927980"/>
    <lineage>
        <taxon>Bacteria</taxon>
        <taxon>Pseudomonadati</taxon>
        <taxon>Acidobacteriota</taxon>
        <taxon>Holophagae</taxon>
        <taxon>Holophagales</taxon>
        <taxon>Holophagaceae</taxon>
        <taxon>Mesoterricola</taxon>
    </lineage>
</organism>
<dbReference type="InterPro" id="IPR021527">
    <property type="entry name" value="DUF2795"/>
</dbReference>
<keyword evidence="3" id="KW-1185">Reference proteome</keyword>
<evidence type="ECO:0008006" key="4">
    <source>
        <dbReference type="Google" id="ProtNLM"/>
    </source>
</evidence>
<evidence type="ECO:0000313" key="3">
    <source>
        <dbReference type="Proteomes" id="UP001228113"/>
    </source>
</evidence>
<dbReference type="KEGG" id="msea:METESE_07720"/>
<dbReference type="AlphaFoldDB" id="A0AA48KB72"/>
<reference evidence="2" key="1">
    <citation type="journal article" date="2023" name="Int. J. Syst. Evol. Microbiol.">
        <title>Mesoterricola silvestris gen. nov., sp. nov., Mesoterricola sediminis sp. nov., Geothrix oryzae sp. nov., Geothrix edaphica sp. nov., Geothrix rubra sp. nov., and Geothrix limicola sp. nov., six novel members of Acidobacteriota isolated from soils.</title>
        <authorList>
            <person name="Itoh H."/>
            <person name="Sugisawa Y."/>
            <person name="Mise K."/>
            <person name="Xu Z."/>
            <person name="Kuniyasu M."/>
            <person name="Ushijima N."/>
            <person name="Kawano K."/>
            <person name="Kobayashi E."/>
            <person name="Shiratori Y."/>
            <person name="Masuda Y."/>
            <person name="Senoo K."/>
        </authorList>
    </citation>
    <scope>NUCLEOTIDE SEQUENCE</scope>
    <source>
        <strain evidence="2">W786</strain>
    </source>
</reference>
<accession>A0AA48KB72</accession>
<dbReference type="Pfam" id="PF11387">
    <property type="entry name" value="DUF2795"/>
    <property type="match status" value="1"/>
</dbReference>
<gene>
    <name evidence="2" type="ORF">METESE_07720</name>
</gene>